<evidence type="ECO:0000256" key="1">
    <source>
        <dbReference type="SAM" id="MobiDB-lite"/>
    </source>
</evidence>
<organism evidence="2 3">
    <name type="scientific">Polypedilum vanderplanki</name>
    <name type="common">Sleeping chironomid midge</name>
    <dbReference type="NCBI Taxonomy" id="319348"/>
    <lineage>
        <taxon>Eukaryota</taxon>
        <taxon>Metazoa</taxon>
        <taxon>Ecdysozoa</taxon>
        <taxon>Arthropoda</taxon>
        <taxon>Hexapoda</taxon>
        <taxon>Insecta</taxon>
        <taxon>Pterygota</taxon>
        <taxon>Neoptera</taxon>
        <taxon>Endopterygota</taxon>
        <taxon>Diptera</taxon>
        <taxon>Nematocera</taxon>
        <taxon>Chironomoidea</taxon>
        <taxon>Chironomidae</taxon>
        <taxon>Chironominae</taxon>
        <taxon>Polypedilum</taxon>
        <taxon>Polypedilum</taxon>
    </lineage>
</organism>
<feature type="region of interest" description="Disordered" evidence="1">
    <location>
        <begin position="160"/>
        <end position="201"/>
    </location>
</feature>
<feature type="compositionally biased region" description="Polar residues" evidence="1">
    <location>
        <begin position="175"/>
        <end position="188"/>
    </location>
</feature>
<name>A0A9J6C9P0_POLVA</name>
<dbReference type="Proteomes" id="UP001107558">
    <property type="component" value="Chromosome 2"/>
</dbReference>
<keyword evidence="3" id="KW-1185">Reference proteome</keyword>
<sequence length="250" mass="29278">MSQKNFCRICNAQCKLQKISETMPTDIRQYLDPSSPAKMIENAIKVIKFQHELRLHSIKSQYQFRKKYDMLKKKASEMMQYKKKVLKMIEREKKFCDILKHAYHTKNITSDLFKLGKSDNDRQPLTNVNPSSSKSNASSNENNNCSSIYSPLARFSMMNKSYGDNTKKTPPSFFKENSSNNLSRFSQQENKEKNDANSESEHRLLQNARNMLMVNTMRSMAESNKLHTQQYNQSHSSQDMNEMIKKKMRL</sequence>
<gene>
    <name evidence="2" type="ORF">PVAND_008269</name>
</gene>
<evidence type="ECO:0000313" key="2">
    <source>
        <dbReference type="EMBL" id="KAG5678608.1"/>
    </source>
</evidence>
<evidence type="ECO:0000313" key="3">
    <source>
        <dbReference type="Proteomes" id="UP001107558"/>
    </source>
</evidence>
<dbReference type="AlphaFoldDB" id="A0A9J6C9P0"/>
<accession>A0A9J6C9P0</accession>
<feature type="region of interest" description="Disordered" evidence="1">
    <location>
        <begin position="114"/>
        <end position="145"/>
    </location>
</feature>
<feature type="compositionally biased region" description="Low complexity" evidence="1">
    <location>
        <begin position="127"/>
        <end position="145"/>
    </location>
</feature>
<dbReference type="EMBL" id="JADBJN010000002">
    <property type="protein sequence ID" value="KAG5678608.1"/>
    <property type="molecule type" value="Genomic_DNA"/>
</dbReference>
<reference evidence="2" key="1">
    <citation type="submission" date="2021-03" db="EMBL/GenBank/DDBJ databases">
        <title>Chromosome level genome of the anhydrobiotic midge Polypedilum vanderplanki.</title>
        <authorList>
            <person name="Yoshida Y."/>
            <person name="Kikawada T."/>
            <person name="Gusev O."/>
        </authorList>
    </citation>
    <scope>NUCLEOTIDE SEQUENCE</scope>
    <source>
        <strain evidence="2">NIAS01</strain>
        <tissue evidence="2">Whole body or cell culture</tissue>
    </source>
</reference>
<feature type="compositionally biased region" description="Basic and acidic residues" evidence="1">
    <location>
        <begin position="189"/>
        <end position="201"/>
    </location>
</feature>
<proteinExistence type="predicted"/>
<protein>
    <submittedName>
        <fullName evidence="2">Uncharacterized protein</fullName>
    </submittedName>
</protein>
<comment type="caution">
    <text evidence="2">The sequence shown here is derived from an EMBL/GenBank/DDBJ whole genome shotgun (WGS) entry which is preliminary data.</text>
</comment>